<dbReference type="Pfam" id="PF06912">
    <property type="entry name" value="DUF1275"/>
    <property type="match status" value="1"/>
</dbReference>
<proteinExistence type="predicted"/>
<protein>
    <recommendedName>
        <fullName evidence="5">DUF1275 domain protein</fullName>
    </recommendedName>
</protein>
<dbReference type="PANTHER" id="PTHR37488">
    <property type="entry name" value="DUF1275 DOMAIN-CONTAINING PROTEIN"/>
    <property type="match status" value="1"/>
</dbReference>
<organism evidence="3 4">
    <name type="scientific">Podospora fimiseda</name>
    <dbReference type="NCBI Taxonomy" id="252190"/>
    <lineage>
        <taxon>Eukaryota</taxon>
        <taxon>Fungi</taxon>
        <taxon>Dikarya</taxon>
        <taxon>Ascomycota</taxon>
        <taxon>Pezizomycotina</taxon>
        <taxon>Sordariomycetes</taxon>
        <taxon>Sordariomycetidae</taxon>
        <taxon>Sordariales</taxon>
        <taxon>Podosporaceae</taxon>
        <taxon>Podospora</taxon>
    </lineage>
</organism>
<evidence type="ECO:0008006" key="5">
    <source>
        <dbReference type="Google" id="ProtNLM"/>
    </source>
</evidence>
<keyword evidence="2" id="KW-0812">Transmembrane</keyword>
<reference evidence="3" key="1">
    <citation type="journal article" date="2023" name="Mol. Phylogenet. Evol.">
        <title>Genome-scale phylogeny and comparative genomics of the fungal order Sordariales.</title>
        <authorList>
            <person name="Hensen N."/>
            <person name="Bonometti L."/>
            <person name="Westerberg I."/>
            <person name="Brannstrom I.O."/>
            <person name="Guillou S."/>
            <person name="Cros-Aarteil S."/>
            <person name="Calhoun S."/>
            <person name="Haridas S."/>
            <person name="Kuo A."/>
            <person name="Mondo S."/>
            <person name="Pangilinan J."/>
            <person name="Riley R."/>
            <person name="LaButti K."/>
            <person name="Andreopoulos B."/>
            <person name="Lipzen A."/>
            <person name="Chen C."/>
            <person name="Yan M."/>
            <person name="Daum C."/>
            <person name="Ng V."/>
            <person name="Clum A."/>
            <person name="Steindorff A."/>
            <person name="Ohm R.A."/>
            <person name="Martin F."/>
            <person name="Silar P."/>
            <person name="Natvig D.O."/>
            <person name="Lalanne C."/>
            <person name="Gautier V."/>
            <person name="Ament-Velasquez S.L."/>
            <person name="Kruys A."/>
            <person name="Hutchinson M.I."/>
            <person name="Powell A.J."/>
            <person name="Barry K."/>
            <person name="Miller A.N."/>
            <person name="Grigoriev I.V."/>
            <person name="Debuchy R."/>
            <person name="Gladieux P."/>
            <person name="Hiltunen Thoren M."/>
            <person name="Johannesson H."/>
        </authorList>
    </citation>
    <scope>NUCLEOTIDE SEQUENCE</scope>
    <source>
        <strain evidence="3">CBS 990.96</strain>
    </source>
</reference>
<evidence type="ECO:0000313" key="4">
    <source>
        <dbReference type="Proteomes" id="UP001301958"/>
    </source>
</evidence>
<feature type="transmembrane region" description="Helical" evidence="2">
    <location>
        <begin position="139"/>
        <end position="162"/>
    </location>
</feature>
<dbReference type="PANTHER" id="PTHR37488:SF2">
    <property type="entry name" value="DUF1275 DOMAIN-CONTAINING PROTEIN"/>
    <property type="match status" value="1"/>
</dbReference>
<feature type="transmembrane region" description="Helical" evidence="2">
    <location>
        <begin position="168"/>
        <end position="188"/>
    </location>
</feature>
<keyword evidence="4" id="KW-1185">Reference proteome</keyword>
<reference evidence="3" key="2">
    <citation type="submission" date="2023-05" db="EMBL/GenBank/DDBJ databases">
        <authorList>
            <consortium name="Lawrence Berkeley National Laboratory"/>
            <person name="Steindorff A."/>
            <person name="Hensen N."/>
            <person name="Bonometti L."/>
            <person name="Westerberg I."/>
            <person name="Brannstrom I.O."/>
            <person name="Guillou S."/>
            <person name="Cros-Aarteil S."/>
            <person name="Calhoun S."/>
            <person name="Haridas S."/>
            <person name="Kuo A."/>
            <person name="Mondo S."/>
            <person name="Pangilinan J."/>
            <person name="Riley R."/>
            <person name="Labutti K."/>
            <person name="Andreopoulos B."/>
            <person name="Lipzen A."/>
            <person name="Chen C."/>
            <person name="Yanf M."/>
            <person name="Daum C."/>
            <person name="Ng V."/>
            <person name="Clum A."/>
            <person name="Ohm R."/>
            <person name="Martin F."/>
            <person name="Silar P."/>
            <person name="Natvig D."/>
            <person name="Lalanne C."/>
            <person name="Gautier V."/>
            <person name="Ament-Velasquez S.L."/>
            <person name="Kruys A."/>
            <person name="Hutchinson M.I."/>
            <person name="Powell A.J."/>
            <person name="Barry K."/>
            <person name="Miller A.N."/>
            <person name="Grigoriev I.V."/>
            <person name="Debuchy R."/>
            <person name="Gladieux P."/>
            <person name="Thoren M.H."/>
            <person name="Johannesson H."/>
        </authorList>
    </citation>
    <scope>NUCLEOTIDE SEQUENCE</scope>
    <source>
        <strain evidence="3">CBS 990.96</strain>
    </source>
</reference>
<feature type="transmembrane region" description="Helical" evidence="2">
    <location>
        <begin position="111"/>
        <end position="132"/>
    </location>
</feature>
<gene>
    <name evidence="3" type="ORF">QBC38DRAFT_468456</name>
</gene>
<dbReference type="EMBL" id="MU865297">
    <property type="protein sequence ID" value="KAK4230650.1"/>
    <property type="molecule type" value="Genomic_DNA"/>
</dbReference>
<evidence type="ECO:0000256" key="1">
    <source>
        <dbReference type="SAM" id="MobiDB-lite"/>
    </source>
</evidence>
<feature type="transmembrane region" description="Helical" evidence="2">
    <location>
        <begin position="251"/>
        <end position="271"/>
    </location>
</feature>
<comment type="caution">
    <text evidence="3">The sequence shown here is derived from an EMBL/GenBank/DDBJ whole genome shotgun (WGS) entry which is preliminary data.</text>
</comment>
<keyword evidence="2" id="KW-0472">Membrane</keyword>
<feature type="transmembrane region" description="Helical" evidence="2">
    <location>
        <begin position="228"/>
        <end position="245"/>
    </location>
</feature>
<dbReference type="InterPro" id="IPR010699">
    <property type="entry name" value="DUF1275"/>
</dbReference>
<accession>A0AAN7BW64</accession>
<feature type="region of interest" description="Disordered" evidence="1">
    <location>
        <begin position="1"/>
        <end position="34"/>
    </location>
</feature>
<dbReference type="AlphaFoldDB" id="A0AAN7BW64"/>
<name>A0AAN7BW64_9PEZI</name>
<keyword evidence="2" id="KW-1133">Transmembrane helix</keyword>
<dbReference type="Proteomes" id="UP001301958">
    <property type="component" value="Unassembled WGS sequence"/>
</dbReference>
<evidence type="ECO:0000313" key="3">
    <source>
        <dbReference type="EMBL" id="KAK4230650.1"/>
    </source>
</evidence>
<sequence>MGNQDPPKSSATSMSGITINTPETNNDPPTAPTSPTLLQKTWTHLLQPIPPSLQVELLLLLLTFSIGLQDAISFYDFNCFASNQTGNTVLIIIAMVLPELNGQIFDTSHTAVALSFFLLSAYLTGQVANLFGFSPRNRLFLILCNLIQTGLVFAAAAVQYVYGVTPRGSIHTLFAIGLLATAAGSQVVQSRSFKMTEISTAMATAAWVDLVIDKDLFKKQNRARNRRIAFLATLALGTLAGAFIFKTVGSPAALAVSGAGKGLVTLLWCFASGEREKEEEKKNKEEGKEGV</sequence>
<evidence type="ECO:0000256" key="2">
    <source>
        <dbReference type="SAM" id="Phobius"/>
    </source>
</evidence>